<accession>A0A8H7W681</accession>
<name>A0A8H7W681_9HELO</name>
<feature type="region of interest" description="Disordered" evidence="1">
    <location>
        <begin position="368"/>
        <end position="470"/>
    </location>
</feature>
<dbReference type="EMBL" id="JAFJYH010000123">
    <property type="protein sequence ID" value="KAG4418645.1"/>
    <property type="molecule type" value="Genomic_DNA"/>
</dbReference>
<organism evidence="2 3">
    <name type="scientific">Cadophora malorum</name>
    <dbReference type="NCBI Taxonomy" id="108018"/>
    <lineage>
        <taxon>Eukaryota</taxon>
        <taxon>Fungi</taxon>
        <taxon>Dikarya</taxon>
        <taxon>Ascomycota</taxon>
        <taxon>Pezizomycotina</taxon>
        <taxon>Leotiomycetes</taxon>
        <taxon>Helotiales</taxon>
        <taxon>Ploettnerulaceae</taxon>
        <taxon>Cadophora</taxon>
    </lineage>
</organism>
<gene>
    <name evidence="2" type="ORF">IFR04_008181</name>
</gene>
<sequence length="470" mass="52215">MAPLARETSRRHETRRGTRNRTASNNTDAESDLEDLDPQPRASHHQRKTQKQQKPTHVTFNGPVTISGNILVGHEGRNARRRDPSPPETRGSAGRLRATKKGPTEDDSQSESSIDSEASSSSSSVDSVPRNGPSRRQAKLKSPAERLRVPSGRRMKRYNPDEGYHTSGTASYGVEQSKQSSRGKSKIAASKTKGDSVTPARAKQRRVKALRQEEDTAESQSDASDAESASDINGIAEDDHADEDASDEEFGKLVVQIGCTDGSILNEEAVLDTGTKPDWISQTFFETLRKKAGIKSVKLAPEETRKYRDFNGKSFSPTNKVDLMIQSDEFLGMKCRNLSFLIARDATFSILIGRSTIFKQELMVRRKRETDGEGAHVGVLGDVSKAEKSRIKKNKEDQEKMKQERKKQREAKMEEEEGNRQKSRAKQSSSQSAARLATLDPRRTRSPQRGEKVASKNSKRQSSSSLEGTW</sequence>
<reference evidence="2" key="1">
    <citation type="submission" date="2021-02" db="EMBL/GenBank/DDBJ databases">
        <title>Genome sequence Cadophora malorum strain M34.</title>
        <authorList>
            <person name="Stefanovic E."/>
            <person name="Vu D."/>
            <person name="Scully C."/>
            <person name="Dijksterhuis J."/>
            <person name="Roader J."/>
            <person name="Houbraken J."/>
        </authorList>
    </citation>
    <scope>NUCLEOTIDE SEQUENCE</scope>
    <source>
        <strain evidence="2">M34</strain>
    </source>
</reference>
<feature type="region of interest" description="Disordered" evidence="1">
    <location>
        <begin position="1"/>
        <end position="229"/>
    </location>
</feature>
<feature type="compositionally biased region" description="Low complexity" evidence="1">
    <location>
        <begin position="218"/>
        <end position="229"/>
    </location>
</feature>
<proteinExistence type="predicted"/>
<feature type="compositionally biased region" description="Polar residues" evidence="1">
    <location>
        <begin position="52"/>
        <end position="68"/>
    </location>
</feature>
<evidence type="ECO:0000313" key="3">
    <source>
        <dbReference type="Proteomes" id="UP000664132"/>
    </source>
</evidence>
<feature type="compositionally biased region" description="Basic and acidic residues" evidence="1">
    <location>
        <begin position="440"/>
        <end position="454"/>
    </location>
</feature>
<feature type="compositionally biased region" description="Low complexity" evidence="1">
    <location>
        <begin position="110"/>
        <end position="127"/>
    </location>
</feature>
<dbReference type="OrthoDB" id="3552699at2759"/>
<evidence type="ECO:0000256" key="1">
    <source>
        <dbReference type="SAM" id="MobiDB-lite"/>
    </source>
</evidence>
<feature type="compositionally biased region" description="Low complexity" evidence="1">
    <location>
        <begin position="426"/>
        <end position="435"/>
    </location>
</feature>
<comment type="caution">
    <text evidence="2">The sequence shown here is derived from an EMBL/GenBank/DDBJ whole genome shotgun (WGS) entry which is preliminary data.</text>
</comment>
<feature type="compositionally biased region" description="Basic residues" evidence="1">
    <location>
        <begin position="42"/>
        <end position="51"/>
    </location>
</feature>
<feature type="compositionally biased region" description="Low complexity" evidence="1">
    <location>
        <begin position="460"/>
        <end position="470"/>
    </location>
</feature>
<keyword evidence="3" id="KW-1185">Reference proteome</keyword>
<feature type="compositionally biased region" description="Basic and acidic residues" evidence="1">
    <location>
        <begin position="384"/>
        <end position="402"/>
    </location>
</feature>
<feature type="compositionally biased region" description="Polar residues" evidence="1">
    <location>
        <begin position="166"/>
        <end position="182"/>
    </location>
</feature>
<dbReference type="Proteomes" id="UP000664132">
    <property type="component" value="Unassembled WGS sequence"/>
</dbReference>
<feature type="compositionally biased region" description="Basic and acidic residues" evidence="1">
    <location>
        <begin position="74"/>
        <end position="85"/>
    </location>
</feature>
<protein>
    <submittedName>
        <fullName evidence="2">Uncharacterized protein</fullName>
    </submittedName>
</protein>
<evidence type="ECO:0000313" key="2">
    <source>
        <dbReference type="EMBL" id="KAG4418645.1"/>
    </source>
</evidence>
<dbReference type="AlphaFoldDB" id="A0A8H7W681"/>